<evidence type="ECO:0000313" key="1">
    <source>
        <dbReference type="EMBL" id="UOD49784.1"/>
    </source>
</evidence>
<keyword evidence="2" id="KW-1185">Reference proteome</keyword>
<dbReference type="Proteomes" id="UP000831607">
    <property type="component" value="Chromosome"/>
</dbReference>
<sequence>MVTFYRKAQINGNTPIDKETVGSIDLSQPIKPERWSETEYLGILNPEDDLPYVVIRPKVNRKNNKKILRMRGHWD</sequence>
<reference evidence="1 2" key="1">
    <citation type="submission" date="2020-11" db="EMBL/GenBank/DDBJ databases">
        <title>Algicoccus daihaiensis sp.nov., isolated from Daihai Lake in Inner Mongolia.</title>
        <authorList>
            <person name="Kai J."/>
        </authorList>
    </citation>
    <scope>NUCLEOTIDE SEQUENCE [LARGE SCALE GENOMIC DNA]</scope>
    <source>
        <strain evidence="2">f23</strain>
    </source>
</reference>
<organism evidence="1 2">
    <name type="scientific">Orrella daihaiensis</name>
    <dbReference type="NCBI Taxonomy" id="2782176"/>
    <lineage>
        <taxon>Bacteria</taxon>
        <taxon>Pseudomonadati</taxon>
        <taxon>Pseudomonadota</taxon>
        <taxon>Betaproteobacteria</taxon>
        <taxon>Burkholderiales</taxon>
        <taxon>Alcaligenaceae</taxon>
        <taxon>Orrella</taxon>
    </lineage>
</organism>
<dbReference type="EMBL" id="CP063982">
    <property type="protein sequence ID" value="UOD49784.1"/>
    <property type="molecule type" value="Genomic_DNA"/>
</dbReference>
<name>A0ABY4AHL7_9BURK</name>
<gene>
    <name evidence="1" type="ORF">DHf2319_10025</name>
</gene>
<dbReference type="RefSeq" id="WP_243478028.1">
    <property type="nucleotide sequence ID" value="NZ_CP063982.1"/>
</dbReference>
<evidence type="ECO:0000313" key="2">
    <source>
        <dbReference type="Proteomes" id="UP000831607"/>
    </source>
</evidence>
<accession>A0ABY4AHL7</accession>
<protein>
    <submittedName>
        <fullName evidence="1">Uncharacterized protein</fullName>
    </submittedName>
</protein>
<proteinExistence type="predicted"/>